<proteinExistence type="predicted"/>
<sequence length="79" mass="8797">MHAFSATNASCSTSFQSLDFLALLIRSLFPQPCPTRRQKQCAPRIVDFLQVLPLLHPTPWIPSPRNATRCVAMLGCQSI</sequence>
<gene>
    <name evidence="1" type="ORF">BS47DRAFT_48192</name>
</gene>
<dbReference type="Proteomes" id="UP000886523">
    <property type="component" value="Unassembled WGS sequence"/>
</dbReference>
<accession>A0A9P6DTM5</accession>
<dbReference type="AlphaFoldDB" id="A0A9P6DTM5"/>
<reference evidence="1" key="1">
    <citation type="journal article" date="2020" name="Nat. Commun.">
        <title>Large-scale genome sequencing of mycorrhizal fungi provides insights into the early evolution of symbiotic traits.</title>
        <authorList>
            <person name="Miyauchi S."/>
            <person name="Kiss E."/>
            <person name="Kuo A."/>
            <person name="Drula E."/>
            <person name="Kohler A."/>
            <person name="Sanchez-Garcia M."/>
            <person name="Morin E."/>
            <person name="Andreopoulos B."/>
            <person name="Barry K.W."/>
            <person name="Bonito G."/>
            <person name="Buee M."/>
            <person name="Carver A."/>
            <person name="Chen C."/>
            <person name="Cichocki N."/>
            <person name="Clum A."/>
            <person name="Culley D."/>
            <person name="Crous P.W."/>
            <person name="Fauchery L."/>
            <person name="Girlanda M."/>
            <person name="Hayes R.D."/>
            <person name="Keri Z."/>
            <person name="LaButti K."/>
            <person name="Lipzen A."/>
            <person name="Lombard V."/>
            <person name="Magnuson J."/>
            <person name="Maillard F."/>
            <person name="Murat C."/>
            <person name="Nolan M."/>
            <person name="Ohm R.A."/>
            <person name="Pangilinan J."/>
            <person name="Pereira M.F."/>
            <person name="Perotto S."/>
            <person name="Peter M."/>
            <person name="Pfister S."/>
            <person name="Riley R."/>
            <person name="Sitrit Y."/>
            <person name="Stielow J.B."/>
            <person name="Szollosi G."/>
            <person name="Zifcakova L."/>
            <person name="Stursova M."/>
            <person name="Spatafora J.W."/>
            <person name="Tedersoo L."/>
            <person name="Vaario L.M."/>
            <person name="Yamada A."/>
            <person name="Yan M."/>
            <person name="Wang P."/>
            <person name="Xu J."/>
            <person name="Bruns T."/>
            <person name="Baldrian P."/>
            <person name="Vilgalys R."/>
            <person name="Dunand C."/>
            <person name="Henrissat B."/>
            <person name="Grigoriev I.V."/>
            <person name="Hibbett D."/>
            <person name="Nagy L.G."/>
            <person name="Martin F.M."/>
        </authorList>
    </citation>
    <scope>NUCLEOTIDE SEQUENCE</scope>
    <source>
        <strain evidence="1">UP504</strain>
    </source>
</reference>
<name>A0A9P6DTM5_9AGAM</name>
<dbReference type="EMBL" id="MU129011">
    <property type="protein sequence ID" value="KAF9510759.1"/>
    <property type="molecule type" value="Genomic_DNA"/>
</dbReference>
<organism evidence="1 2">
    <name type="scientific">Hydnum rufescens UP504</name>
    <dbReference type="NCBI Taxonomy" id="1448309"/>
    <lineage>
        <taxon>Eukaryota</taxon>
        <taxon>Fungi</taxon>
        <taxon>Dikarya</taxon>
        <taxon>Basidiomycota</taxon>
        <taxon>Agaricomycotina</taxon>
        <taxon>Agaricomycetes</taxon>
        <taxon>Cantharellales</taxon>
        <taxon>Hydnaceae</taxon>
        <taxon>Hydnum</taxon>
    </lineage>
</organism>
<evidence type="ECO:0000313" key="1">
    <source>
        <dbReference type="EMBL" id="KAF9510759.1"/>
    </source>
</evidence>
<evidence type="ECO:0000313" key="2">
    <source>
        <dbReference type="Proteomes" id="UP000886523"/>
    </source>
</evidence>
<protein>
    <submittedName>
        <fullName evidence="1">Uncharacterized protein</fullName>
    </submittedName>
</protein>
<comment type="caution">
    <text evidence="1">The sequence shown here is derived from an EMBL/GenBank/DDBJ whole genome shotgun (WGS) entry which is preliminary data.</text>
</comment>
<keyword evidence="2" id="KW-1185">Reference proteome</keyword>